<sequence>MTVPAPRFWHYESLGVAQPIMSFGPDSGPQLLIVPPLFEELNRTRKLISDTMRALSAKGISSHLPDLPGTGESETDLVEAEWPAWRQAVTDAASSCKPSAKLAIRGGCLLDDAAVAVPLMRFSPFEGKRLIRDLVRSRSLNDPDFDSDAQKAVFTNGPSMLGGYAITSTLARAVRDADIADVDNAKILRLDTEHGEADAKLPGPPLWRRAEPSGSPELTEALVDAIAEWMV</sequence>
<dbReference type="AlphaFoldDB" id="A0A3D9FF16"/>
<dbReference type="RefSeq" id="WP_116235164.1">
    <property type="nucleotide sequence ID" value="NZ_QRDP01000004.1"/>
</dbReference>
<organism evidence="1 2">
    <name type="scientific">Parasphingopyxis lamellibrachiae</name>
    <dbReference type="NCBI Taxonomy" id="680125"/>
    <lineage>
        <taxon>Bacteria</taxon>
        <taxon>Pseudomonadati</taxon>
        <taxon>Pseudomonadota</taxon>
        <taxon>Alphaproteobacteria</taxon>
        <taxon>Sphingomonadales</taxon>
        <taxon>Sphingomonadaceae</taxon>
        <taxon>Parasphingopyxis</taxon>
    </lineage>
</organism>
<evidence type="ECO:0000313" key="1">
    <source>
        <dbReference type="EMBL" id="RED15676.1"/>
    </source>
</evidence>
<dbReference type="Proteomes" id="UP000256310">
    <property type="component" value="Unassembled WGS sequence"/>
</dbReference>
<protein>
    <submittedName>
        <fullName evidence="1">Uncharacterized protein</fullName>
    </submittedName>
</protein>
<dbReference type="OrthoDB" id="7390151at2"/>
<evidence type="ECO:0000313" key="2">
    <source>
        <dbReference type="Proteomes" id="UP000256310"/>
    </source>
</evidence>
<gene>
    <name evidence="1" type="ORF">DFR46_0675</name>
</gene>
<accession>A0A3D9FF16</accession>
<comment type="caution">
    <text evidence="1">The sequence shown here is derived from an EMBL/GenBank/DDBJ whole genome shotgun (WGS) entry which is preliminary data.</text>
</comment>
<dbReference type="SUPFAM" id="SSF53474">
    <property type="entry name" value="alpha/beta-Hydrolases"/>
    <property type="match status" value="1"/>
</dbReference>
<dbReference type="EMBL" id="QRDP01000004">
    <property type="protein sequence ID" value="RED15676.1"/>
    <property type="molecule type" value="Genomic_DNA"/>
</dbReference>
<keyword evidence="2" id="KW-1185">Reference proteome</keyword>
<name>A0A3D9FF16_9SPHN</name>
<dbReference type="InterPro" id="IPR029058">
    <property type="entry name" value="AB_hydrolase_fold"/>
</dbReference>
<proteinExistence type="predicted"/>
<reference evidence="1 2" key="1">
    <citation type="submission" date="2018-07" db="EMBL/GenBank/DDBJ databases">
        <title>Genomic Encyclopedia of Type Strains, Phase IV (KMG-IV): sequencing the most valuable type-strain genomes for metagenomic binning, comparative biology and taxonomic classification.</title>
        <authorList>
            <person name="Goeker M."/>
        </authorList>
    </citation>
    <scope>NUCLEOTIDE SEQUENCE [LARGE SCALE GENOMIC DNA]</scope>
    <source>
        <strain evidence="1 2">DSM 26725</strain>
    </source>
</reference>